<evidence type="ECO:0000313" key="7">
    <source>
        <dbReference type="Proteomes" id="UP000516380"/>
    </source>
</evidence>
<evidence type="ECO:0000256" key="5">
    <source>
        <dbReference type="SAM" id="Phobius"/>
    </source>
</evidence>
<dbReference type="InterPro" id="IPR038770">
    <property type="entry name" value="Na+/solute_symporter_sf"/>
</dbReference>
<evidence type="ECO:0000256" key="3">
    <source>
        <dbReference type="ARBA" id="ARBA00022989"/>
    </source>
</evidence>
<dbReference type="GO" id="GO:0016020">
    <property type="term" value="C:membrane"/>
    <property type="evidence" value="ECO:0007669"/>
    <property type="project" value="UniProtKB-SubCell"/>
</dbReference>
<feature type="transmembrane region" description="Helical" evidence="5">
    <location>
        <begin position="136"/>
        <end position="159"/>
    </location>
</feature>
<dbReference type="Pfam" id="PF01758">
    <property type="entry name" value="SBF"/>
    <property type="match status" value="1"/>
</dbReference>
<evidence type="ECO:0000313" key="6">
    <source>
        <dbReference type="EMBL" id="BCI88108.1"/>
    </source>
</evidence>
<evidence type="ECO:0000256" key="4">
    <source>
        <dbReference type="ARBA" id="ARBA00023136"/>
    </source>
</evidence>
<keyword evidence="3 5" id="KW-1133">Transmembrane helix</keyword>
<reference evidence="6 7" key="1">
    <citation type="submission" date="2020-07" db="EMBL/GenBank/DDBJ databases">
        <title>Mycobacterium kansasii (former subtype) with zoonotic potential isolated from diseased indoor pet cat, Japan.</title>
        <authorList>
            <person name="Fukano H."/>
            <person name="Terazono T."/>
            <person name="Hoshino Y."/>
        </authorList>
    </citation>
    <scope>NUCLEOTIDE SEQUENCE [LARGE SCALE GENOMIC DNA]</scope>
    <source>
        <strain evidence="6 7">Kuro-I</strain>
    </source>
</reference>
<proteinExistence type="predicted"/>
<comment type="subcellular location">
    <subcellularLocation>
        <location evidence="1">Membrane</location>
        <topology evidence="1">Multi-pass membrane protein</topology>
    </subcellularLocation>
</comment>
<feature type="transmembrane region" description="Helical" evidence="5">
    <location>
        <begin position="179"/>
        <end position="200"/>
    </location>
</feature>
<accession>A0A7G1IHQ5</accession>
<feature type="transmembrane region" description="Helical" evidence="5">
    <location>
        <begin position="296"/>
        <end position="314"/>
    </location>
</feature>
<dbReference type="Gene3D" id="1.20.1530.20">
    <property type="match status" value="1"/>
</dbReference>
<organism evidence="6 7">
    <name type="scientific">Mycobacterium kansasii</name>
    <dbReference type="NCBI Taxonomy" id="1768"/>
    <lineage>
        <taxon>Bacteria</taxon>
        <taxon>Bacillati</taxon>
        <taxon>Actinomycetota</taxon>
        <taxon>Actinomycetes</taxon>
        <taxon>Mycobacteriales</taxon>
        <taxon>Mycobacteriaceae</taxon>
        <taxon>Mycobacterium</taxon>
    </lineage>
</organism>
<evidence type="ECO:0008006" key="8">
    <source>
        <dbReference type="Google" id="ProtNLM"/>
    </source>
</evidence>
<dbReference type="Proteomes" id="UP000516380">
    <property type="component" value="Chromosome"/>
</dbReference>
<keyword evidence="2 5" id="KW-0812">Transmembrane</keyword>
<feature type="transmembrane region" description="Helical" evidence="5">
    <location>
        <begin position="107"/>
        <end position="124"/>
    </location>
</feature>
<feature type="transmembrane region" description="Helical" evidence="5">
    <location>
        <begin position="212"/>
        <end position="231"/>
    </location>
</feature>
<name>A0A7G1IHQ5_MYCKA</name>
<protein>
    <recommendedName>
        <fullName evidence="8">Sodium Bile acid symporter family protein</fullName>
    </recommendedName>
</protein>
<evidence type="ECO:0000256" key="1">
    <source>
        <dbReference type="ARBA" id="ARBA00004141"/>
    </source>
</evidence>
<keyword evidence="7" id="KW-1185">Reference proteome</keyword>
<gene>
    <name evidence="6" type="ORF">NIIDMKKI_33140</name>
</gene>
<keyword evidence="4 5" id="KW-0472">Membrane</keyword>
<dbReference type="InterPro" id="IPR002657">
    <property type="entry name" value="BilAc:Na_symport/Acr3"/>
</dbReference>
<sequence length="323" mass="33538">MDWGRRRFVPDRPRADGAGEPVSGCGARVTGRHGRLCVVTAAEAAKLAFQISLFVVILGYGLTAQFGDVGYLTQRPALLVRSLLAVLVVAPGVAVLLVQVMDLRPEIAIALVTLAISPLPPLLPRRGEKAGGHVQFGLGLVIVLAVLAVPVLAVAATLLGNVFGHQYVVSPGAIGRLMLVSVLAPLIAGMTIGAVWPAAAKRIAGPIESAQRWVLPVAMIVLLVAVAPRMWKLVGESTLVAMAVFVVATLAAGHLLGGPDRRFSAVVAFASSCRHPATALAIASANFPGTDEHGAVALYGLITAGVGILYIRWVRRHEAASPG</sequence>
<evidence type="ECO:0000256" key="2">
    <source>
        <dbReference type="ARBA" id="ARBA00022692"/>
    </source>
</evidence>
<dbReference type="AlphaFoldDB" id="A0A7G1IHQ5"/>
<feature type="transmembrane region" description="Helical" evidence="5">
    <location>
        <begin position="47"/>
        <end position="66"/>
    </location>
</feature>
<dbReference type="EMBL" id="AP023343">
    <property type="protein sequence ID" value="BCI88108.1"/>
    <property type="molecule type" value="Genomic_DNA"/>
</dbReference>
<feature type="transmembrane region" description="Helical" evidence="5">
    <location>
        <begin position="78"/>
        <end position="101"/>
    </location>
</feature>
<feature type="transmembrane region" description="Helical" evidence="5">
    <location>
        <begin position="237"/>
        <end position="256"/>
    </location>
</feature>